<dbReference type="InterPro" id="IPR015421">
    <property type="entry name" value="PyrdxlP-dep_Trfase_major"/>
</dbReference>
<dbReference type="PANTHER" id="PTHR45229">
    <property type="entry name" value="CONSTITUTIVE ORNITHINE DECARBOXYLASE"/>
    <property type="match status" value="1"/>
</dbReference>
<dbReference type="InterPro" id="IPR015424">
    <property type="entry name" value="PyrdxlP-dep_Trfase"/>
</dbReference>
<feature type="region of interest" description="Disordered" evidence="1">
    <location>
        <begin position="140"/>
        <end position="168"/>
    </location>
</feature>
<dbReference type="PANTHER" id="PTHR45229:SF3">
    <property type="entry name" value="BIODEGRADATIVE ARGININE DECARBOXYLASE"/>
    <property type="match status" value="1"/>
</dbReference>
<dbReference type="GO" id="GO:0005829">
    <property type="term" value="C:cytosol"/>
    <property type="evidence" value="ECO:0007669"/>
    <property type="project" value="TreeGrafter"/>
</dbReference>
<dbReference type="AlphaFoldDB" id="A0A447TPJ9"/>
<gene>
    <name evidence="3" type="primary">adi_2</name>
    <name evidence="3" type="ORF">NCTC6754_00987</name>
</gene>
<proteinExistence type="predicted"/>
<dbReference type="Proteomes" id="UP000269208">
    <property type="component" value="Chromosome"/>
</dbReference>
<evidence type="ECO:0000256" key="1">
    <source>
        <dbReference type="SAM" id="MobiDB-lite"/>
    </source>
</evidence>
<name>A0A447TPJ9_SALET</name>
<dbReference type="SUPFAM" id="SSF53383">
    <property type="entry name" value="PLP-dependent transferases"/>
    <property type="match status" value="1"/>
</dbReference>
<dbReference type="GO" id="GO:0008792">
    <property type="term" value="F:arginine decarboxylase activity"/>
    <property type="evidence" value="ECO:0007669"/>
    <property type="project" value="UniProtKB-EC"/>
</dbReference>
<reference evidence="3 4" key="1">
    <citation type="submission" date="2018-12" db="EMBL/GenBank/DDBJ databases">
        <authorList>
            <consortium name="Pathogen Informatics"/>
        </authorList>
    </citation>
    <scope>NUCLEOTIDE SEQUENCE [LARGE SCALE GENOMIC DNA]</scope>
    <source>
        <strain evidence="3 4">NCTC6754</strain>
    </source>
</reference>
<evidence type="ECO:0000313" key="3">
    <source>
        <dbReference type="EMBL" id="VEB51287.1"/>
    </source>
</evidence>
<dbReference type="Gene3D" id="3.40.640.10">
    <property type="entry name" value="Type I PLP-dependent aspartate aminotransferase-like (Major domain)"/>
    <property type="match status" value="1"/>
</dbReference>
<dbReference type="Pfam" id="PF01276">
    <property type="entry name" value="OKR_DC_1"/>
    <property type="match status" value="1"/>
</dbReference>
<dbReference type="InterPro" id="IPR011193">
    <property type="entry name" value="Orn/lys/arg_de-COase"/>
</dbReference>
<dbReference type="EC" id="4.1.1.19" evidence="3"/>
<dbReference type="GO" id="GO:0006527">
    <property type="term" value="P:L-arginine catabolic process"/>
    <property type="evidence" value="ECO:0007669"/>
    <property type="project" value="TreeGrafter"/>
</dbReference>
<dbReference type="EMBL" id="LR134190">
    <property type="protein sequence ID" value="VEB51287.1"/>
    <property type="molecule type" value="Genomic_DNA"/>
</dbReference>
<feature type="compositionally biased region" description="Polar residues" evidence="1">
    <location>
        <begin position="146"/>
        <end position="159"/>
    </location>
</feature>
<evidence type="ECO:0000313" key="4">
    <source>
        <dbReference type="Proteomes" id="UP000269208"/>
    </source>
</evidence>
<feature type="domain" description="Orn/Lys/Arg decarboxylases family 1 pyridoxal-P attachment site" evidence="2">
    <location>
        <begin position="53"/>
        <end position="152"/>
    </location>
</feature>
<organism evidence="3 4">
    <name type="scientific">Salmonella enterica I</name>
    <dbReference type="NCBI Taxonomy" id="59201"/>
    <lineage>
        <taxon>Bacteria</taxon>
        <taxon>Pseudomonadati</taxon>
        <taxon>Pseudomonadota</taxon>
        <taxon>Gammaproteobacteria</taxon>
        <taxon>Enterobacterales</taxon>
        <taxon>Enterobacteriaceae</taxon>
        <taxon>Salmonella</taxon>
    </lineage>
</organism>
<protein>
    <submittedName>
        <fullName evidence="3">Arginine decarboxylase</fullName>
        <ecNumber evidence="3">4.1.1.19</ecNumber>
    </submittedName>
</protein>
<dbReference type="InterPro" id="IPR000310">
    <property type="entry name" value="Orn/Lys/Arg_deCO2ase_major_dom"/>
</dbReference>
<dbReference type="GO" id="GO:0030170">
    <property type="term" value="F:pyridoxal phosphate binding"/>
    <property type="evidence" value="ECO:0007669"/>
    <property type="project" value="TreeGrafter"/>
</dbReference>
<sequence>MGGRRDTRAASVSLKRLPVAFITIIMAKTCSAAIWGLSVPRSVHSSTIPARLAKARKNAARVFGADRSWSVVVGTSGSNRTIMQACMTDNDVVVLDRNCHKSIEQGLILTGAKPVYMVPSRNRYGIIGPIYPQEMQPENLAEKNQRQPADQNQSRTETVLQRGDQLYL</sequence>
<accession>A0A447TPJ9</accession>
<keyword evidence="3" id="KW-0456">Lyase</keyword>
<evidence type="ECO:0000259" key="2">
    <source>
        <dbReference type="Pfam" id="PF01276"/>
    </source>
</evidence>